<sequence>MPLTRLTEVKAPAHPAEFDLTSFLFKQNEIGMKTTKEKTKPERTKKEKKEEKGDLTKPEKILQFLTNPISRVYSLFLKRAIPIFDIGNQILQKEEPCIHILLPTLEMQLEKVLLSFCKPEHVITMMNEIGRGIKPTITSENQLPDEELSIGHDTHTFIQSQVNLELQPFFRGVRKFFSSAADYMVSKYPFGDELLKHAVVVDIAKRRLVKFRSLRFFLCRFPSVLPEEVTVDQVEVEFRMYQTTSFDDSILNKRIDEAWQGIGLLKRGGKEVFSNISVVMLGILVIFYSNAMRQSN</sequence>
<comment type="caution">
    <text evidence="3">The sequence shown here is derived from an EMBL/GenBank/DDBJ whole genome shotgun (WGS) entry which is preliminary data.</text>
</comment>
<proteinExistence type="predicted"/>
<keyword evidence="4" id="KW-1185">Reference proteome</keyword>
<dbReference type="Proteomes" id="UP001558613">
    <property type="component" value="Unassembled WGS sequence"/>
</dbReference>
<protein>
    <submittedName>
        <fullName evidence="3">Uncharacterized protein</fullName>
    </submittedName>
</protein>
<keyword evidence="2" id="KW-0812">Transmembrane</keyword>
<evidence type="ECO:0000256" key="1">
    <source>
        <dbReference type="SAM" id="MobiDB-lite"/>
    </source>
</evidence>
<feature type="region of interest" description="Disordered" evidence="1">
    <location>
        <begin position="34"/>
        <end position="54"/>
    </location>
</feature>
<keyword evidence="2" id="KW-0472">Membrane</keyword>
<name>A0ABR3MVJ9_9TELE</name>
<reference evidence="3 4" key="1">
    <citation type="submission" date="2023-09" db="EMBL/GenBank/DDBJ databases">
        <authorList>
            <person name="Wang M."/>
        </authorList>
    </citation>
    <scope>NUCLEOTIDE SEQUENCE [LARGE SCALE GENOMIC DNA]</scope>
    <source>
        <strain evidence="3">GT-2023</strain>
        <tissue evidence="3">Liver</tissue>
    </source>
</reference>
<dbReference type="EMBL" id="JAYMGO010000009">
    <property type="protein sequence ID" value="KAL1268663.1"/>
    <property type="molecule type" value="Genomic_DNA"/>
</dbReference>
<organism evidence="3 4">
    <name type="scientific">Cirrhinus molitorella</name>
    <name type="common">mud carp</name>
    <dbReference type="NCBI Taxonomy" id="172907"/>
    <lineage>
        <taxon>Eukaryota</taxon>
        <taxon>Metazoa</taxon>
        <taxon>Chordata</taxon>
        <taxon>Craniata</taxon>
        <taxon>Vertebrata</taxon>
        <taxon>Euteleostomi</taxon>
        <taxon>Actinopterygii</taxon>
        <taxon>Neopterygii</taxon>
        <taxon>Teleostei</taxon>
        <taxon>Ostariophysi</taxon>
        <taxon>Cypriniformes</taxon>
        <taxon>Cyprinidae</taxon>
        <taxon>Labeoninae</taxon>
        <taxon>Labeonini</taxon>
        <taxon>Cirrhinus</taxon>
    </lineage>
</organism>
<keyword evidence="2" id="KW-1133">Transmembrane helix</keyword>
<evidence type="ECO:0000313" key="3">
    <source>
        <dbReference type="EMBL" id="KAL1268663.1"/>
    </source>
</evidence>
<feature type="transmembrane region" description="Helical" evidence="2">
    <location>
        <begin position="272"/>
        <end position="291"/>
    </location>
</feature>
<accession>A0ABR3MVJ9</accession>
<gene>
    <name evidence="3" type="ORF">QQF64_034026</name>
</gene>
<evidence type="ECO:0000313" key="4">
    <source>
        <dbReference type="Proteomes" id="UP001558613"/>
    </source>
</evidence>
<evidence type="ECO:0000256" key="2">
    <source>
        <dbReference type="SAM" id="Phobius"/>
    </source>
</evidence>